<feature type="domain" description="DUF6968" evidence="1">
    <location>
        <begin position="22"/>
        <end position="110"/>
    </location>
</feature>
<protein>
    <submittedName>
        <fullName evidence="2">DUF6968 family protein</fullName>
    </submittedName>
</protein>
<sequence length="127" mass="13000">MGSVLMTGACELGEVVASRRVECVAPDGTRTSVLIRIGAPRPDPLSDHGDWCCPHQILGLGDEAVGASFGVDSLQALLLSVYGVRLKLAARAEEASVTLDWLGLPDLGLTVVPDAGARPTGNGPPGA</sequence>
<organism evidence="2 3">
    <name type="scientific">Saccharothrix hoggarensis</name>
    <dbReference type="NCBI Taxonomy" id="913853"/>
    <lineage>
        <taxon>Bacteria</taxon>
        <taxon>Bacillati</taxon>
        <taxon>Actinomycetota</taxon>
        <taxon>Actinomycetes</taxon>
        <taxon>Pseudonocardiales</taxon>
        <taxon>Pseudonocardiaceae</taxon>
        <taxon>Saccharothrix</taxon>
    </lineage>
</organism>
<dbReference type="InterPro" id="IPR054241">
    <property type="entry name" value="DUF6968"/>
</dbReference>
<keyword evidence="3" id="KW-1185">Reference proteome</keyword>
<accession>A0ABW3R5N4</accession>
<evidence type="ECO:0000313" key="3">
    <source>
        <dbReference type="Proteomes" id="UP001597168"/>
    </source>
</evidence>
<name>A0ABW3R5N4_9PSEU</name>
<reference evidence="3" key="1">
    <citation type="journal article" date="2019" name="Int. J. Syst. Evol. Microbiol.">
        <title>The Global Catalogue of Microorganisms (GCM) 10K type strain sequencing project: providing services to taxonomists for standard genome sequencing and annotation.</title>
        <authorList>
            <consortium name="The Broad Institute Genomics Platform"/>
            <consortium name="The Broad Institute Genome Sequencing Center for Infectious Disease"/>
            <person name="Wu L."/>
            <person name="Ma J."/>
        </authorList>
    </citation>
    <scope>NUCLEOTIDE SEQUENCE [LARGE SCALE GENOMIC DNA]</scope>
    <source>
        <strain evidence="3">CCUG 60214</strain>
    </source>
</reference>
<dbReference type="RefSeq" id="WP_380730001.1">
    <property type="nucleotide sequence ID" value="NZ_JBHTLK010000356.1"/>
</dbReference>
<dbReference type="Pfam" id="PF22302">
    <property type="entry name" value="DUF6968"/>
    <property type="match status" value="1"/>
</dbReference>
<proteinExistence type="predicted"/>
<gene>
    <name evidence="2" type="ORF">ACFQ3T_34515</name>
</gene>
<comment type="caution">
    <text evidence="2">The sequence shown here is derived from an EMBL/GenBank/DDBJ whole genome shotgun (WGS) entry which is preliminary data.</text>
</comment>
<evidence type="ECO:0000313" key="2">
    <source>
        <dbReference type="EMBL" id="MFD1152276.1"/>
    </source>
</evidence>
<evidence type="ECO:0000259" key="1">
    <source>
        <dbReference type="Pfam" id="PF22302"/>
    </source>
</evidence>
<dbReference type="EMBL" id="JBHTLK010000356">
    <property type="protein sequence ID" value="MFD1152276.1"/>
    <property type="molecule type" value="Genomic_DNA"/>
</dbReference>
<dbReference type="Proteomes" id="UP001597168">
    <property type="component" value="Unassembled WGS sequence"/>
</dbReference>